<dbReference type="SUPFAM" id="SSF55120">
    <property type="entry name" value="Pseudouridine synthase"/>
    <property type="match status" value="1"/>
</dbReference>
<dbReference type="CDD" id="cd02869">
    <property type="entry name" value="PseudoU_synth_RluA_like"/>
    <property type="match status" value="1"/>
</dbReference>
<dbReference type="GO" id="GO:0003723">
    <property type="term" value="F:RNA binding"/>
    <property type="evidence" value="ECO:0007669"/>
    <property type="project" value="InterPro"/>
</dbReference>
<reference evidence="3" key="1">
    <citation type="submission" date="2025-08" db="UniProtKB">
        <authorList>
            <consortium name="RefSeq"/>
        </authorList>
    </citation>
    <scope>IDENTIFICATION</scope>
</reference>
<dbReference type="GeneID" id="117351148"/>
<protein>
    <submittedName>
        <fullName evidence="3">Mitochondrial mRNA pseudouridine synthase RPUSD3</fullName>
    </submittedName>
</protein>
<feature type="domain" description="Pseudouridine synthase RsuA/RluA-like" evidence="1">
    <location>
        <begin position="98"/>
        <end position="258"/>
    </location>
</feature>
<dbReference type="GO" id="GO:0009982">
    <property type="term" value="F:pseudouridine synthase activity"/>
    <property type="evidence" value="ECO:0007669"/>
    <property type="project" value="InterPro"/>
</dbReference>
<dbReference type="PANTHER" id="PTHR21600">
    <property type="entry name" value="MITOCHONDRIAL RNA PSEUDOURIDINE SYNTHASE"/>
    <property type="match status" value="1"/>
</dbReference>
<dbReference type="InterPro" id="IPR050188">
    <property type="entry name" value="RluA_PseudoU_synthase"/>
</dbReference>
<evidence type="ECO:0000313" key="2">
    <source>
        <dbReference type="Proteomes" id="UP000515159"/>
    </source>
</evidence>
<keyword evidence="2" id="KW-1185">Reference proteome</keyword>
<sequence length="364" mass="41132">MNHIFKHWEVVDRTWLILARQWPSLRLLCNSPCRTCKTTAWYRLEPEPKRQVIKPGMRMKQGQVSILRDPGVVVVKKLTKKKLVELLVSNVVYKKGVLVALNKPQGLPITGGQDELSLMSLLPNLCQPLGFSEPLHIVRAAVKESSGLVLLSSCHVTTKHIEEFFALCRRRKKPVATYCAVTIGVPDPREGDIETALKVQQIGALQLVVPVRDPSQGSLKRKEVRKTLTQYRVLDTSKDCALVQLQPMTGFLNQLIVHATLKLCPVLGDHIYSARVGKVLGEPIFMPVETAQPRTQLLEDKLLQKMHFTQQEMHRMPLHLHLHQLMTPADGSRETIMLTAPPPPYFLQTLQFLGLREQTQTVTP</sequence>
<name>A0A6P8Q3Z7_GEOSA</name>
<dbReference type="Gene3D" id="3.30.2350.10">
    <property type="entry name" value="Pseudouridine synthase"/>
    <property type="match status" value="1"/>
</dbReference>
<evidence type="ECO:0000313" key="3">
    <source>
        <dbReference type="RefSeq" id="XP_033781891.1"/>
    </source>
</evidence>
<dbReference type="PANTHER" id="PTHR21600:SF49">
    <property type="entry name" value="MITOCHONDRIAL MRNA PSEUDOURIDINE SYNTHASE RPUSD3"/>
    <property type="match status" value="1"/>
</dbReference>
<gene>
    <name evidence="3" type="primary">RPUSD3</name>
</gene>
<proteinExistence type="predicted"/>
<organism evidence="2 3">
    <name type="scientific">Geotrypetes seraphini</name>
    <name type="common">Gaboon caecilian</name>
    <name type="synonym">Caecilia seraphini</name>
    <dbReference type="NCBI Taxonomy" id="260995"/>
    <lineage>
        <taxon>Eukaryota</taxon>
        <taxon>Metazoa</taxon>
        <taxon>Chordata</taxon>
        <taxon>Craniata</taxon>
        <taxon>Vertebrata</taxon>
        <taxon>Euteleostomi</taxon>
        <taxon>Amphibia</taxon>
        <taxon>Gymnophiona</taxon>
        <taxon>Geotrypetes</taxon>
    </lineage>
</organism>
<dbReference type="KEGG" id="gsh:117351148"/>
<dbReference type="OrthoDB" id="428658at2759"/>
<dbReference type="Proteomes" id="UP000515159">
    <property type="component" value="Chromosome 17"/>
</dbReference>
<accession>A0A6P8Q3Z7</accession>
<dbReference type="GO" id="GO:0001522">
    <property type="term" value="P:pseudouridine synthesis"/>
    <property type="evidence" value="ECO:0007669"/>
    <property type="project" value="InterPro"/>
</dbReference>
<dbReference type="CTD" id="285367"/>
<dbReference type="InParanoid" id="A0A6P8Q3Z7"/>
<dbReference type="AlphaFoldDB" id="A0A6P8Q3Z7"/>
<dbReference type="Pfam" id="PF00849">
    <property type="entry name" value="PseudoU_synth_2"/>
    <property type="match status" value="1"/>
</dbReference>
<dbReference type="RefSeq" id="XP_033781891.1">
    <property type="nucleotide sequence ID" value="XM_033926000.1"/>
</dbReference>
<dbReference type="InterPro" id="IPR006145">
    <property type="entry name" value="PsdUridine_synth_RsuA/RluA"/>
</dbReference>
<evidence type="ECO:0000259" key="1">
    <source>
        <dbReference type="Pfam" id="PF00849"/>
    </source>
</evidence>
<dbReference type="FunCoup" id="A0A6P8Q3Z7">
    <property type="interactions" value="492"/>
</dbReference>
<dbReference type="InterPro" id="IPR020103">
    <property type="entry name" value="PsdUridine_synth_cat_dom_sf"/>
</dbReference>